<feature type="compositionally biased region" description="Gly residues" evidence="1">
    <location>
        <begin position="215"/>
        <end position="224"/>
    </location>
</feature>
<gene>
    <name evidence="2" type="ORF">N8I77_002626</name>
</gene>
<dbReference type="Gene3D" id="1.20.5.110">
    <property type="match status" value="1"/>
</dbReference>
<evidence type="ECO:0000313" key="2">
    <source>
        <dbReference type="EMBL" id="KAK2615903.1"/>
    </source>
</evidence>
<dbReference type="AlphaFoldDB" id="A0AAD9WAJ0"/>
<dbReference type="EMBL" id="JAUJFL010000001">
    <property type="protein sequence ID" value="KAK2615903.1"/>
    <property type="molecule type" value="Genomic_DNA"/>
</dbReference>
<evidence type="ECO:0000256" key="1">
    <source>
        <dbReference type="SAM" id="MobiDB-lite"/>
    </source>
</evidence>
<keyword evidence="3" id="KW-1185">Reference proteome</keyword>
<reference evidence="2" key="1">
    <citation type="submission" date="2023-06" db="EMBL/GenBank/DDBJ databases">
        <authorList>
            <person name="Noh H."/>
        </authorList>
    </citation>
    <scope>NUCLEOTIDE SEQUENCE</scope>
    <source>
        <strain evidence="2">DUCC20226</strain>
    </source>
</reference>
<name>A0AAD9WAJ0_PHOAM</name>
<feature type="compositionally biased region" description="Basic and acidic residues" evidence="1">
    <location>
        <begin position="321"/>
        <end position="347"/>
    </location>
</feature>
<feature type="region of interest" description="Disordered" evidence="1">
    <location>
        <begin position="215"/>
        <end position="292"/>
    </location>
</feature>
<feature type="region of interest" description="Disordered" evidence="1">
    <location>
        <begin position="321"/>
        <end position="360"/>
    </location>
</feature>
<organism evidence="2 3">
    <name type="scientific">Phomopsis amygdali</name>
    <name type="common">Fusicoccum amygdali</name>
    <dbReference type="NCBI Taxonomy" id="1214568"/>
    <lineage>
        <taxon>Eukaryota</taxon>
        <taxon>Fungi</taxon>
        <taxon>Dikarya</taxon>
        <taxon>Ascomycota</taxon>
        <taxon>Pezizomycotina</taxon>
        <taxon>Sordariomycetes</taxon>
        <taxon>Sordariomycetidae</taxon>
        <taxon>Diaporthales</taxon>
        <taxon>Diaporthaceae</taxon>
        <taxon>Diaporthe</taxon>
    </lineage>
</organism>
<sequence>MTTPVDDDATTASIDSAHDDDISISKAPVVVSWTGNEDQVQTLSHSPLTHDHVTFDILLDAESHTAFFKITANLALKGKRSRSNVFLFIPPERIQSLHVITQDDEPVSASKILGTSTYLLHFLLVEPPALVVPKDEFVPKGEKARATLESLQALAANTSFQVAMPSKSLAKERLLSLCEKASSSGCLKTMLSAANTAKFYGGKGARAIEGGKAGTVGVRPGGELSGNAAEATSSTSPFDCPRDFKDPVPGEAVAVESPPSYDDLGHSPPSYPPSNKRRRLDSSSGDTSKPRLNLEEIFRQGFNEIGRRLDRIEKQVDNLGSRLDHIEQRMSSKEGSSDDPPPRRSSEQSDQDGDGLDQRVGRVEERVTGLEVKLEAGLSELAQNVETQISEARYDFDTTTLIRIEDEMGVAQTQLEEFVRDELRNVAEEIDDTIREKLRDALS</sequence>
<protein>
    <submittedName>
        <fullName evidence="2">Uncharacterized protein</fullName>
    </submittedName>
</protein>
<accession>A0AAD9WAJ0</accession>
<dbReference type="Proteomes" id="UP001265746">
    <property type="component" value="Unassembled WGS sequence"/>
</dbReference>
<proteinExistence type="predicted"/>
<evidence type="ECO:0000313" key="3">
    <source>
        <dbReference type="Proteomes" id="UP001265746"/>
    </source>
</evidence>
<comment type="caution">
    <text evidence="2">The sequence shown here is derived from an EMBL/GenBank/DDBJ whole genome shotgun (WGS) entry which is preliminary data.</text>
</comment>